<dbReference type="EMBL" id="AEIU01000075">
    <property type="protein sequence ID" value="EFP96386.1"/>
    <property type="molecule type" value="Genomic_DNA"/>
</dbReference>
<dbReference type="InterPro" id="IPR005490">
    <property type="entry name" value="LD_TPept_cat_dom"/>
</dbReference>
<dbReference type="AlphaFoldDB" id="E3BL42"/>
<dbReference type="PANTHER" id="PTHR41533:SF1">
    <property type="entry name" value="L,D-TRANSPEPTIDASE YCBB-RELATED"/>
    <property type="match status" value="1"/>
</dbReference>
<feature type="active site" description="Nucleophile" evidence="7">
    <location>
        <position position="443"/>
    </location>
</feature>
<dbReference type="InterPro" id="IPR036366">
    <property type="entry name" value="PGBDSf"/>
</dbReference>
<dbReference type="GO" id="GO:0016740">
    <property type="term" value="F:transferase activity"/>
    <property type="evidence" value="ECO:0007669"/>
    <property type="project" value="UniProtKB-KW"/>
</dbReference>
<protein>
    <recommendedName>
        <fullName evidence="8">L,D-TPase catalytic domain-containing protein</fullName>
    </recommendedName>
</protein>
<feature type="domain" description="L,D-TPase catalytic" evidence="8">
    <location>
        <begin position="290"/>
        <end position="465"/>
    </location>
</feature>
<dbReference type="PROSITE" id="PS52029">
    <property type="entry name" value="LD_TPASE"/>
    <property type="match status" value="1"/>
</dbReference>
<dbReference type="OrthoDB" id="9778545at2"/>
<dbReference type="SUPFAM" id="SSF47090">
    <property type="entry name" value="PGBD-like"/>
    <property type="match status" value="1"/>
</dbReference>
<evidence type="ECO:0000256" key="1">
    <source>
        <dbReference type="ARBA" id="ARBA00004752"/>
    </source>
</evidence>
<dbReference type="Gene3D" id="2.40.440.10">
    <property type="entry name" value="L,D-transpeptidase catalytic domain-like"/>
    <property type="match status" value="1"/>
</dbReference>
<dbReference type="InterPro" id="IPR036365">
    <property type="entry name" value="PGBD-like_sf"/>
</dbReference>
<evidence type="ECO:0000256" key="5">
    <source>
        <dbReference type="ARBA" id="ARBA00022984"/>
    </source>
</evidence>
<dbReference type="eggNOG" id="COG2989">
    <property type="taxonomic scope" value="Bacteria"/>
</dbReference>
<comment type="similarity">
    <text evidence="2">Belongs to the YkuD family.</text>
</comment>
<feature type="active site" description="Proton donor/acceptor" evidence="7">
    <location>
        <position position="424"/>
    </location>
</feature>
<comment type="pathway">
    <text evidence="1 7">Cell wall biogenesis; peptidoglycan biosynthesis.</text>
</comment>
<gene>
    <name evidence="9" type="ORF">VIBC2010_12494</name>
</gene>
<keyword evidence="6 7" id="KW-0961">Cell wall biogenesis/degradation</keyword>
<dbReference type="Gene3D" id="1.10.101.10">
    <property type="entry name" value="PGBD-like superfamily/PGBD"/>
    <property type="match status" value="1"/>
</dbReference>
<evidence type="ECO:0000256" key="7">
    <source>
        <dbReference type="PROSITE-ProRule" id="PRU01373"/>
    </source>
</evidence>
<evidence type="ECO:0000313" key="9">
    <source>
        <dbReference type="EMBL" id="EFP96386.1"/>
    </source>
</evidence>
<dbReference type="GO" id="GO:0004180">
    <property type="term" value="F:carboxypeptidase activity"/>
    <property type="evidence" value="ECO:0007669"/>
    <property type="project" value="UniProtKB-ARBA"/>
</dbReference>
<evidence type="ECO:0000256" key="3">
    <source>
        <dbReference type="ARBA" id="ARBA00022679"/>
    </source>
</evidence>
<sequence length="517" mass="60819">MRKIRGLILVLFIVPYMSQASQYFNNIGWLDATSQLAKLLQYPAVVEDIYRNNDRQMIWFDLHQSSKLEFQLEVIHHANFSPLFSRQLSYLQFYRKSNRWYEYDVLATDTLLLYLSYANVANKMGHKWFFKRKMNEPLPLPPNSALVATHRAIDRQELGILIAAYTPTTLGYKYLIDTYLNMVRFQKMNVLIYRQNGIKEMGDRLENRAILLRRLEMVGIDIHRVRKDVTWYDASLEDAIKQFQSLHGIEVDGVIGPVTIKWLNLSVNKRLSILAINAERIRYWPDQREQLIVVNVPSFHLKYWRLGETVFESKVVVGRRGRPTPVMTTKLHSLILNPTWNVPWRIMVEDIIPKVKKDKNYLVRHNIKIVPKWGASDFINPESIDWDRLKPSRFPYQMTQMSGDKNALGLFKFNTPNRRAIYLHDTPVKSLFDETQRAFSSGCIRIEHADLFADLLLESEGLVIEEEDNEPLGSNQSIPLKSRIPVHIIYQTAWYEGGNVHYREDIYRMDRFRYTKS</sequence>
<dbReference type="Pfam" id="PF03734">
    <property type="entry name" value="YkuD"/>
    <property type="match status" value="1"/>
</dbReference>
<evidence type="ECO:0000256" key="6">
    <source>
        <dbReference type="ARBA" id="ARBA00023316"/>
    </source>
</evidence>
<comment type="caution">
    <text evidence="9">The sequence shown here is derived from an EMBL/GenBank/DDBJ whole genome shotgun (WGS) entry which is preliminary data.</text>
</comment>
<proteinExistence type="inferred from homology"/>
<evidence type="ECO:0000313" key="10">
    <source>
        <dbReference type="Proteomes" id="UP000002943"/>
    </source>
</evidence>
<dbReference type="GO" id="GO:0009252">
    <property type="term" value="P:peptidoglycan biosynthetic process"/>
    <property type="evidence" value="ECO:0007669"/>
    <property type="project" value="UniProtKB-UniPathway"/>
</dbReference>
<keyword evidence="4 7" id="KW-0133">Cell shape</keyword>
<keyword evidence="10" id="KW-1185">Reference proteome</keyword>
<dbReference type="PANTHER" id="PTHR41533">
    <property type="entry name" value="L,D-TRANSPEPTIDASE HI_1667-RELATED"/>
    <property type="match status" value="1"/>
</dbReference>
<dbReference type="InterPro" id="IPR045380">
    <property type="entry name" value="LD_TPept_scaffold_dom"/>
</dbReference>
<dbReference type="GO" id="GO:0071555">
    <property type="term" value="P:cell wall organization"/>
    <property type="evidence" value="ECO:0007669"/>
    <property type="project" value="UniProtKB-UniRule"/>
</dbReference>
<name>E3BL42_9VIBR</name>
<evidence type="ECO:0000256" key="4">
    <source>
        <dbReference type="ARBA" id="ARBA00022960"/>
    </source>
</evidence>
<dbReference type="GO" id="GO:0008360">
    <property type="term" value="P:regulation of cell shape"/>
    <property type="evidence" value="ECO:0007669"/>
    <property type="project" value="UniProtKB-UniRule"/>
</dbReference>
<dbReference type="InterPro" id="IPR002477">
    <property type="entry name" value="Peptidoglycan-bd-like"/>
</dbReference>
<dbReference type="CDD" id="cd16913">
    <property type="entry name" value="YkuD_like"/>
    <property type="match status" value="1"/>
</dbReference>
<evidence type="ECO:0000256" key="2">
    <source>
        <dbReference type="ARBA" id="ARBA00005992"/>
    </source>
</evidence>
<dbReference type="InterPro" id="IPR038063">
    <property type="entry name" value="Transpep_catalytic_dom"/>
</dbReference>
<dbReference type="RefSeq" id="WP_009601773.1">
    <property type="nucleotide sequence ID" value="NZ_AEIU01000075.1"/>
</dbReference>
<keyword evidence="5 7" id="KW-0573">Peptidoglycan synthesis</keyword>
<keyword evidence="3" id="KW-0808">Transferase</keyword>
<dbReference type="SUPFAM" id="SSF141523">
    <property type="entry name" value="L,D-transpeptidase catalytic domain-like"/>
    <property type="match status" value="1"/>
</dbReference>
<dbReference type="InterPro" id="IPR052905">
    <property type="entry name" value="LD-transpeptidase_YkuD-like"/>
</dbReference>
<dbReference type="Proteomes" id="UP000002943">
    <property type="component" value="Unassembled WGS sequence"/>
</dbReference>
<accession>E3BL42</accession>
<dbReference type="Pfam" id="PF01471">
    <property type="entry name" value="PG_binding_1"/>
    <property type="match status" value="1"/>
</dbReference>
<organism evidence="9 10">
    <name type="scientific">Vibrio caribbeanicus ATCC BAA-2122</name>
    <dbReference type="NCBI Taxonomy" id="796620"/>
    <lineage>
        <taxon>Bacteria</taxon>
        <taxon>Pseudomonadati</taxon>
        <taxon>Pseudomonadota</taxon>
        <taxon>Gammaproteobacteria</taxon>
        <taxon>Vibrionales</taxon>
        <taxon>Vibrionaceae</taxon>
        <taxon>Vibrio</taxon>
    </lineage>
</organism>
<evidence type="ECO:0000259" key="8">
    <source>
        <dbReference type="PROSITE" id="PS52029"/>
    </source>
</evidence>
<dbReference type="UniPathway" id="UPA00219"/>
<reference evidence="9 10" key="1">
    <citation type="journal article" date="2012" name="Int. J. Syst. Evol. Microbiol.">
        <title>Vibrio caribbeanicus sp. nov., isolated from the marine sponge Scleritoderma cyanea.</title>
        <authorList>
            <person name="Hoffmann M."/>
            <person name="Monday S.R."/>
            <person name="Allard M.W."/>
            <person name="Strain E.A."/>
            <person name="Whittaker P."/>
            <person name="Naum M."/>
            <person name="McCarthy P.J."/>
            <person name="Lopez J.V."/>
            <person name="Fischer M."/>
            <person name="Brown E.W."/>
        </authorList>
    </citation>
    <scope>NUCLEOTIDE SEQUENCE [LARGE SCALE GENOMIC DNA]</scope>
    <source>
        <strain evidence="9 10">ATCC BAA-2122</strain>
    </source>
</reference>
<dbReference type="STRING" id="796620.VIBC2010_12494"/>
<dbReference type="Pfam" id="PF20142">
    <property type="entry name" value="Scaffold"/>
    <property type="match status" value="1"/>
</dbReference>